<dbReference type="PROSITE" id="PS50053">
    <property type="entry name" value="UBIQUITIN_2"/>
    <property type="match status" value="3"/>
</dbReference>
<dbReference type="CDD" id="cd17039">
    <property type="entry name" value="Ubl_ubiquitin_like"/>
    <property type="match status" value="2"/>
</dbReference>
<dbReference type="EMBL" id="CAADRP010000890">
    <property type="protein sequence ID" value="VFU33198.1"/>
    <property type="molecule type" value="Genomic_DNA"/>
</dbReference>
<name>A0A6N2KY60_SALVM</name>
<evidence type="ECO:0000313" key="3">
    <source>
        <dbReference type="EMBL" id="VFU33198.1"/>
    </source>
</evidence>
<organism evidence="3">
    <name type="scientific">Salix viminalis</name>
    <name type="common">Common osier</name>
    <name type="synonym">Basket willow</name>
    <dbReference type="NCBI Taxonomy" id="40686"/>
    <lineage>
        <taxon>Eukaryota</taxon>
        <taxon>Viridiplantae</taxon>
        <taxon>Streptophyta</taxon>
        <taxon>Embryophyta</taxon>
        <taxon>Tracheophyta</taxon>
        <taxon>Spermatophyta</taxon>
        <taxon>Magnoliopsida</taxon>
        <taxon>eudicotyledons</taxon>
        <taxon>Gunneridae</taxon>
        <taxon>Pentapetalae</taxon>
        <taxon>rosids</taxon>
        <taxon>fabids</taxon>
        <taxon>Malpighiales</taxon>
        <taxon>Salicaceae</taxon>
        <taxon>Saliceae</taxon>
        <taxon>Salix</taxon>
    </lineage>
</organism>
<feature type="domain" description="Ubiquitin-like" evidence="2">
    <location>
        <begin position="163"/>
        <end position="232"/>
    </location>
</feature>
<dbReference type="InterPro" id="IPR029071">
    <property type="entry name" value="Ubiquitin-like_domsf"/>
</dbReference>
<dbReference type="SMART" id="SM00213">
    <property type="entry name" value="UBQ"/>
    <property type="match status" value="2"/>
</dbReference>
<dbReference type="AlphaFoldDB" id="A0A6N2KY60"/>
<dbReference type="Gene3D" id="3.10.20.90">
    <property type="entry name" value="Phosphatidylinositol 3-kinase Catalytic Subunit, Chain A, domain 1"/>
    <property type="match status" value="3"/>
</dbReference>
<dbReference type="PANTHER" id="PTHR10666">
    <property type="entry name" value="UBIQUITIN"/>
    <property type="match status" value="1"/>
</dbReference>
<dbReference type="Pfam" id="PF00240">
    <property type="entry name" value="ubiquitin"/>
    <property type="match status" value="2"/>
</dbReference>
<evidence type="ECO:0000256" key="1">
    <source>
        <dbReference type="ARBA" id="ARBA00022499"/>
    </source>
</evidence>
<reference evidence="3" key="1">
    <citation type="submission" date="2019-03" db="EMBL/GenBank/DDBJ databases">
        <authorList>
            <person name="Mank J."/>
            <person name="Almeida P."/>
        </authorList>
    </citation>
    <scope>NUCLEOTIDE SEQUENCE</scope>
    <source>
        <strain evidence="3">78183</strain>
    </source>
</reference>
<dbReference type="GO" id="GO:0003729">
    <property type="term" value="F:mRNA binding"/>
    <property type="evidence" value="ECO:0007669"/>
    <property type="project" value="UniProtKB-ARBA"/>
</dbReference>
<feature type="domain" description="Ubiquitin-like" evidence="2">
    <location>
        <begin position="111"/>
        <end position="159"/>
    </location>
</feature>
<keyword evidence="1" id="KW-1017">Isopeptide bond</keyword>
<proteinExistence type="predicted"/>
<gene>
    <name evidence="3" type="ORF">SVIM_LOCUS150343</name>
</gene>
<protein>
    <recommendedName>
        <fullName evidence="2">Ubiquitin-like domain-containing protein</fullName>
    </recommendedName>
</protein>
<dbReference type="SUPFAM" id="SSF54236">
    <property type="entry name" value="Ubiquitin-like"/>
    <property type="match status" value="3"/>
</dbReference>
<sequence>MKLKIGFNGGQHHVEVTNNATVSDLKIKLSNLIPIGIQRLEFGELVLEGGKTLQSYQIGRDATVLLRQIYVITVQEFGLPRQKCGLVFHKDNTIGDLKQMLVKYVKDDHAAVFDLKAQVQKKLGFLVTNQRLFIDGSTMLNDYKTLLSYGIVGDTTLSLRYKILVHVQPNQGGISKEYELFVHDYNTVANLKQMLNFEYGIDIRSIELKMGNDNLEDSRKIWGSDIKPGHMI</sequence>
<dbReference type="InterPro" id="IPR050158">
    <property type="entry name" value="Ubiquitin_ubiquitin-like"/>
</dbReference>
<dbReference type="InterPro" id="IPR000626">
    <property type="entry name" value="Ubiquitin-like_dom"/>
</dbReference>
<evidence type="ECO:0000259" key="2">
    <source>
        <dbReference type="PROSITE" id="PS50053"/>
    </source>
</evidence>
<feature type="domain" description="Ubiquitin-like" evidence="2">
    <location>
        <begin position="1"/>
        <end position="66"/>
    </location>
</feature>
<accession>A0A6N2KY60</accession>